<evidence type="ECO:0000256" key="1">
    <source>
        <dbReference type="SAM" id="MobiDB-lite"/>
    </source>
</evidence>
<evidence type="ECO:0000256" key="2">
    <source>
        <dbReference type="SAM" id="Phobius"/>
    </source>
</evidence>
<evidence type="ECO:0000259" key="3">
    <source>
        <dbReference type="PROSITE" id="PS50234"/>
    </source>
</evidence>
<feature type="transmembrane region" description="Helical" evidence="2">
    <location>
        <begin position="44"/>
        <end position="72"/>
    </location>
</feature>
<feature type="region of interest" description="Disordered" evidence="1">
    <location>
        <begin position="1"/>
        <end position="29"/>
    </location>
</feature>
<dbReference type="SMART" id="SM00327">
    <property type="entry name" value="VWA"/>
    <property type="match status" value="1"/>
</dbReference>
<reference evidence="4 5" key="1">
    <citation type="submission" date="2020-04" db="EMBL/GenBank/DDBJ databases">
        <title>CFH 90308 Microbacterium sp.</title>
        <authorList>
            <person name="Nie G."/>
            <person name="Ming H."/>
            <person name="Xia T."/>
        </authorList>
    </citation>
    <scope>NUCLEOTIDE SEQUENCE [LARGE SCALE GENOMIC DNA]</scope>
    <source>
        <strain evidence="4 5">CFH 90308</strain>
    </source>
</reference>
<keyword evidence="2" id="KW-0472">Membrane</keyword>
<proteinExistence type="predicted"/>
<dbReference type="PROSITE" id="PS50234">
    <property type="entry name" value="VWFA"/>
    <property type="match status" value="1"/>
</dbReference>
<dbReference type="Gene3D" id="3.40.50.410">
    <property type="entry name" value="von Willebrand factor, type A domain"/>
    <property type="match status" value="1"/>
</dbReference>
<dbReference type="InterPro" id="IPR002035">
    <property type="entry name" value="VWF_A"/>
</dbReference>
<dbReference type="SUPFAM" id="SSF53300">
    <property type="entry name" value="vWA-like"/>
    <property type="match status" value="1"/>
</dbReference>
<dbReference type="Proteomes" id="UP001429745">
    <property type="component" value="Unassembled WGS sequence"/>
</dbReference>
<gene>
    <name evidence="4" type="ORF">HF576_12595</name>
</gene>
<protein>
    <submittedName>
        <fullName evidence="4">VWA domain-containing protein</fullName>
    </submittedName>
</protein>
<accession>A0ABX1KCD5</accession>
<sequence length="658" mass="68866">MRSTQRRAARPAFPAGQGAPLVSGAAGSAIEERRLRRRRRRRRVMVWTSVAGIVILVAAIGTVSTMIVSAIAAPEEVATAPEEAEAAPEPELIEFPQDEPAATSGTEPCATVRVLSSHENAEMVENLATAYNSAPRNVGGSCVTVTPAKEKSGVSATMVATGFPTLADEQKPTVWLPDSSTWVDVAQSQGATALRPEGTSVATSDIVLAMPQPLAEAVGWDQQAPTWTEVFEAAGDADLWSGLGHPEWGSFKLGKTSPLMATSGEAAMYASFGTAAGSLEALSVQDIADPAVVTAVHENELATSHYMATPEHFLWHARQAEASGTAADFLSAVIVDEKSVWDYNRGITSRDGVTRTQEAPPAEQLVPIYPADGYYAADNPAMRLTGAWIDPIESEAAADFIRFTRTAQGQEAVRASGYRDLNRQLDAGVESVGKLAADQAGVIPFPAADVVTAVQGAFPEVRKRANVLFLLDVSGSMDEPISPSDTKLTQAKKAIEAALGHFTTGDDVGLAGFAQAPDGAMVPGLISPVADIGGARDGFLGALGGIVSMGDTPLYQAVDAFTAQQAAAWSADRINAVVLLSDGENDAPNAPTIGAEQMLENLRNLHHSTPVLVFTLAYGADADVATLQSISSATGAHYYDATDPTKLQAVLGDLVTSF</sequence>
<dbReference type="EMBL" id="JABACI010000004">
    <property type="protein sequence ID" value="NLP84691.1"/>
    <property type="molecule type" value="Genomic_DNA"/>
</dbReference>
<feature type="domain" description="VWFA" evidence="3">
    <location>
        <begin position="466"/>
        <end position="654"/>
    </location>
</feature>
<organism evidence="4 5">
    <name type="scientific">Microbacterium salsuginis</name>
    <dbReference type="NCBI Taxonomy" id="2722803"/>
    <lineage>
        <taxon>Bacteria</taxon>
        <taxon>Bacillati</taxon>
        <taxon>Actinomycetota</taxon>
        <taxon>Actinomycetes</taxon>
        <taxon>Micrococcales</taxon>
        <taxon>Microbacteriaceae</taxon>
        <taxon>Microbacterium</taxon>
    </lineage>
</organism>
<evidence type="ECO:0000313" key="4">
    <source>
        <dbReference type="EMBL" id="NLP84691.1"/>
    </source>
</evidence>
<name>A0ABX1KCD5_9MICO</name>
<keyword evidence="5" id="KW-1185">Reference proteome</keyword>
<evidence type="ECO:0000313" key="5">
    <source>
        <dbReference type="Proteomes" id="UP001429745"/>
    </source>
</evidence>
<dbReference type="Pfam" id="PF13531">
    <property type="entry name" value="SBP_bac_11"/>
    <property type="match status" value="1"/>
</dbReference>
<keyword evidence="2" id="KW-0812">Transmembrane</keyword>
<dbReference type="InterPro" id="IPR036465">
    <property type="entry name" value="vWFA_dom_sf"/>
</dbReference>
<comment type="caution">
    <text evidence="4">The sequence shown here is derived from an EMBL/GenBank/DDBJ whole genome shotgun (WGS) entry which is preliminary data.</text>
</comment>
<dbReference type="Pfam" id="PF00092">
    <property type="entry name" value="VWA"/>
    <property type="match status" value="1"/>
</dbReference>
<keyword evidence="2" id="KW-1133">Transmembrane helix</keyword>